<dbReference type="RefSeq" id="WP_006569074.1">
    <property type="nucleotide sequence ID" value="NZ_CAUCWK010000027.1"/>
</dbReference>
<dbReference type="AlphaFoldDB" id="A0A6N2RYZ9"/>
<proteinExistence type="predicted"/>
<dbReference type="InterPro" id="IPR011990">
    <property type="entry name" value="TPR-like_helical_dom_sf"/>
</dbReference>
<organism evidence="1">
    <name type="scientific">Anaerostipes caccae</name>
    <dbReference type="NCBI Taxonomy" id="105841"/>
    <lineage>
        <taxon>Bacteria</taxon>
        <taxon>Bacillati</taxon>
        <taxon>Bacillota</taxon>
        <taxon>Clostridia</taxon>
        <taxon>Lachnospirales</taxon>
        <taxon>Lachnospiraceae</taxon>
        <taxon>Anaerostipes</taxon>
    </lineage>
</organism>
<reference evidence="1" key="1">
    <citation type="submission" date="2019-11" db="EMBL/GenBank/DDBJ databases">
        <authorList>
            <person name="Feng L."/>
        </authorList>
    </citation>
    <scope>NUCLEOTIDE SEQUENCE</scope>
    <source>
        <strain evidence="1">AcaccaeLFYP115</strain>
    </source>
</reference>
<dbReference type="Pfam" id="PF22860">
    <property type="entry name" value="DUF7017"/>
    <property type="match status" value="1"/>
</dbReference>
<evidence type="ECO:0000313" key="1">
    <source>
        <dbReference type="EMBL" id="VYS85699.1"/>
    </source>
</evidence>
<sequence length="355" mass="42230">MNNDLMAWCVYEKYFRFRKEEYTEHDLKNLEIVAQTIISLIEQKDGSAFEFIVFAIVNIYKKKRDIDSYKKIIDWLDRLNIELLDKEVKSFQNNSGRFIEIQSRKEEYYSIKTKSLLSLEKYAECINCCELAEKDIDKFHYDNDIWIGGRKYYSYGKLGDTDIALAGLKELVGKKNHWSLLFEIAQIYSIKKQREDALDYAYRALLTRDQDKMKIKVLYFVAENLERLEEKNLAKAHYCYYKKIREENGWGIPTRLLEYMKKICNYEIEASELQNIWLKKVKDRSNVYEGKVSYIMPNKKNGFIHYQNGSIFFRVNEVFAKCKIKEGTNVSFIIGNSFDIKKNKKTKIAEYVEVI</sequence>
<name>A0A6N2RYZ9_9FIRM</name>
<protein>
    <recommendedName>
        <fullName evidence="2">Cold-shock DNA-binding domain protein</fullName>
    </recommendedName>
</protein>
<dbReference type="EMBL" id="CACRSQ010000002">
    <property type="protein sequence ID" value="VYS85699.1"/>
    <property type="molecule type" value="Genomic_DNA"/>
</dbReference>
<evidence type="ECO:0008006" key="2">
    <source>
        <dbReference type="Google" id="ProtNLM"/>
    </source>
</evidence>
<dbReference type="InterPro" id="IPR054283">
    <property type="entry name" value="DUF7017"/>
</dbReference>
<dbReference type="Gene3D" id="1.25.40.10">
    <property type="entry name" value="Tetratricopeptide repeat domain"/>
    <property type="match status" value="1"/>
</dbReference>
<gene>
    <name evidence="1" type="ORF">ACLFYP115_00691</name>
</gene>
<accession>A0A6N2RYZ9</accession>